<protein>
    <submittedName>
        <fullName evidence="10">Oxygenase</fullName>
    </submittedName>
</protein>
<sequence length="321" mass="35061">MSADERATVAALVDELISDSETWDPLGRADRAASLAQELPTRLRRFLSEVKVAESDVTVLSNLPVDDDLAPTPVGWDAAAKTGAGSREEVVLLLCGSAIGEPFGWSNQQDGRLIHDVVPAPGMERSLTSASSSAGLSLHTEDVFHPCRGDYVSLFCLRNPDRIGTTYARVDTLSLSAALRDLLSSDSFTFHPDDSHVGVTLNAIDGTDERERRGPSESGAVLFGPGDRPYFRFDIDFMEADGAAATDAMRVVQRELSEHAESVVLSPGDAVFIDNYRVVHGREPFTPRYDGTDRWLKRVNLTRDLRRIYTANAARSRIIVA</sequence>
<keyword evidence="4" id="KW-0560">Oxidoreductase</keyword>
<comment type="similarity">
    <text evidence="2">Belongs to the clavaminate synthase family.</text>
</comment>
<dbReference type="SUPFAM" id="SSF51197">
    <property type="entry name" value="Clavaminate synthase-like"/>
    <property type="match status" value="1"/>
</dbReference>
<keyword evidence="3 8" id="KW-0479">Metal-binding</keyword>
<dbReference type="GO" id="GO:0016491">
    <property type="term" value="F:oxidoreductase activity"/>
    <property type="evidence" value="ECO:0007669"/>
    <property type="project" value="UniProtKB-KW"/>
</dbReference>
<dbReference type="Proteomes" id="UP000192591">
    <property type="component" value="Unassembled WGS sequence"/>
</dbReference>
<dbReference type="PIRSF" id="PIRSF019543">
    <property type="entry name" value="Clavaminate_syn"/>
    <property type="match status" value="1"/>
</dbReference>
<comment type="caution">
    <text evidence="10">The sequence shown here is derived from an EMBL/GenBank/DDBJ whole genome shotgun (WGS) entry which is preliminary data.</text>
</comment>
<feature type="binding site" evidence="7">
    <location>
        <position position="298"/>
    </location>
    <ligand>
        <name>2-oxoglutarate</name>
        <dbReference type="ChEBI" id="CHEBI:16810"/>
    </ligand>
</feature>
<evidence type="ECO:0000313" key="10">
    <source>
        <dbReference type="EMBL" id="OQO90123.1"/>
    </source>
</evidence>
<feature type="domain" description="TauD/TfdA-like" evidence="9">
    <location>
        <begin position="96"/>
        <end position="299"/>
    </location>
</feature>
<dbReference type="PANTHER" id="PTHR10696">
    <property type="entry name" value="GAMMA-BUTYROBETAINE HYDROXYLASE-RELATED"/>
    <property type="match status" value="1"/>
</dbReference>
<organism evidence="10 11">
    <name type="scientific">Saccharomonospora piscinae</name>
    <dbReference type="NCBI Taxonomy" id="687388"/>
    <lineage>
        <taxon>Bacteria</taxon>
        <taxon>Bacillati</taxon>
        <taxon>Actinomycetota</taxon>
        <taxon>Actinomycetes</taxon>
        <taxon>Pseudonocardiales</taxon>
        <taxon>Pseudonocardiaceae</taxon>
        <taxon>Saccharomonospora</taxon>
    </lineage>
</organism>
<evidence type="ECO:0000256" key="3">
    <source>
        <dbReference type="ARBA" id="ARBA00022723"/>
    </source>
</evidence>
<dbReference type="GO" id="GO:0017000">
    <property type="term" value="P:antibiotic biosynthetic process"/>
    <property type="evidence" value="ECO:0007669"/>
    <property type="project" value="UniProtKB-KW"/>
</dbReference>
<evidence type="ECO:0000256" key="6">
    <source>
        <dbReference type="ARBA" id="ARBA00023194"/>
    </source>
</evidence>
<dbReference type="PANTHER" id="PTHR10696:SF56">
    <property type="entry name" value="TAUD_TFDA-LIKE DOMAIN-CONTAINING PROTEIN"/>
    <property type="match status" value="1"/>
</dbReference>
<keyword evidence="11" id="KW-1185">Reference proteome</keyword>
<evidence type="ECO:0000256" key="1">
    <source>
        <dbReference type="ARBA" id="ARBA00001954"/>
    </source>
</evidence>
<dbReference type="InterPro" id="IPR050411">
    <property type="entry name" value="AlphaKG_dependent_hydroxylases"/>
</dbReference>
<reference evidence="10 11" key="1">
    <citation type="submission" date="2017-02" db="EMBL/GenBank/DDBJ databases">
        <title>Draft genome of Saccharomonospora sp. 154.</title>
        <authorList>
            <person name="Alonso-Carmona G.S."/>
            <person name="De La Haba R."/>
            <person name="Vera-Gargallo B."/>
            <person name="Sandoval-Trujillo A.H."/>
            <person name="Ramirez-Duran N."/>
            <person name="Ventosa A."/>
        </authorList>
    </citation>
    <scope>NUCLEOTIDE SEQUENCE [LARGE SCALE GENOMIC DNA]</scope>
    <source>
        <strain evidence="10 11">LRS4.154</strain>
    </source>
</reference>
<dbReference type="AlphaFoldDB" id="A0A1V8ZZE1"/>
<evidence type="ECO:0000256" key="8">
    <source>
        <dbReference type="PIRSR" id="PIRSR019543-2"/>
    </source>
</evidence>
<feature type="binding site" evidence="7">
    <location>
        <position position="294"/>
    </location>
    <ligand>
        <name>2-oxoglutarate</name>
        <dbReference type="ChEBI" id="CHEBI:16810"/>
    </ligand>
</feature>
<feature type="binding site" evidence="8">
    <location>
        <position position="280"/>
    </location>
    <ligand>
        <name>Fe cation</name>
        <dbReference type="ChEBI" id="CHEBI:24875"/>
    </ligand>
</feature>
<dbReference type="Gene3D" id="3.60.130.10">
    <property type="entry name" value="Clavaminate synthase-like"/>
    <property type="match status" value="1"/>
</dbReference>
<evidence type="ECO:0000256" key="4">
    <source>
        <dbReference type="ARBA" id="ARBA00023002"/>
    </source>
</evidence>
<dbReference type="Pfam" id="PF02668">
    <property type="entry name" value="TauD"/>
    <property type="match status" value="1"/>
</dbReference>
<accession>A0A1V8ZZE1</accession>
<keyword evidence="6" id="KW-0045">Antibiotic biosynthesis</keyword>
<dbReference type="EMBL" id="MWIH01000008">
    <property type="protein sequence ID" value="OQO90123.1"/>
    <property type="molecule type" value="Genomic_DNA"/>
</dbReference>
<keyword evidence="5 8" id="KW-0408">Iron</keyword>
<evidence type="ECO:0000256" key="5">
    <source>
        <dbReference type="ARBA" id="ARBA00023004"/>
    </source>
</evidence>
<name>A0A1V8ZZE1_SACPI</name>
<dbReference type="InterPro" id="IPR014503">
    <property type="entry name" value="Clavaminate_syn-like"/>
</dbReference>
<feature type="binding site" evidence="8">
    <location>
        <position position="141"/>
    </location>
    <ligand>
        <name>Fe cation</name>
        <dbReference type="ChEBI" id="CHEBI:24875"/>
    </ligand>
</feature>
<proteinExistence type="inferred from homology"/>
<feature type="binding site" evidence="8">
    <location>
        <position position="139"/>
    </location>
    <ligand>
        <name>Fe cation</name>
        <dbReference type="ChEBI" id="CHEBI:24875"/>
    </ligand>
</feature>
<evidence type="ECO:0000256" key="7">
    <source>
        <dbReference type="PIRSR" id="PIRSR019543-1"/>
    </source>
</evidence>
<feature type="binding site" evidence="7">
    <location>
        <position position="172"/>
    </location>
    <ligand>
        <name>2-oxoglutarate</name>
        <dbReference type="ChEBI" id="CHEBI:16810"/>
    </ligand>
</feature>
<gene>
    <name evidence="10" type="ORF">B1813_18500</name>
</gene>
<dbReference type="InterPro" id="IPR042098">
    <property type="entry name" value="TauD-like_sf"/>
</dbReference>
<evidence type="ECO:0000313" key="11">
    <source>
        <dbReference type="Proteomes" id="UP000192591"/>
    </source>
</evidence>
<comment type="cofactor">
    <cofactor evidence="1">
        <name>Fe(2+)</name>
        <dbReference type="ChEBI" id="CHEBI:29033"/>
    </cofactor>
</comment>
<evidence type="ECO:0000259" key="9">
    <source>
        <dbReference type="Pfam" id="PF02668"/>
    </source>
</evidence>
<dbReference type="STRING" id="1962155.B1813_18500"/>
<dbReference type="InterPro" id="IPR003819">
    <property type="entry name" value="TauD/TfdA-like"/>
</dbReference>
<evidence type="ECO:0000256" key="2">
    <source>
        <dbReference type="ARBA" id="ARBA00008425"/>
    </source>
</evidence>
<dbReference type="GO" id="GO:0005506">
    <property type="term" value="F:iron ion binding"/>
    <property type="evidence" value="ECO:0007669"/>
    <property type="project" value="InterPro"/>
</dbReference>